<keyword evidence="3" id="KW-1185">Reference proteome</keyword>
<dbReference type="EMBL" id="SSMD01000003">
    <property type="protein sequence ID" value="THD74920.1"/>
    <property type="molecule type" value="Genomic_DNA"/>
</dbReference>
<proteinExistence type="predicted"/>
<accession>A0A4S3MA18</accession>
<gene>
    <name evidence="2" type="ORF">E7681_08160</name>
</gene>
<comment type="caution">
    <text evidence="2">The sequence shown here is derived from an EMBL/GenBank/DDBJ whole genome shotgun (WGS) entry which is preliminary data.</text>
</comment>
<dbReference type="Proteomes" id="UP000306113">
    <property type="component" value="Unassembled WGS sequence"/>
</dbReference>
<feature type="chain" id="PRO_5020877154" description="Porin" evidence="1">
    <location>
        <begin position="22"/>
        <end position="231"/>
    </location>
</feature>
<dbReference type="RefSeq" id="WP_136338776.1">
    <property type="nucleotide sequence ID" value="NZ_SSMD01000003.1"/>
</dbReference>
<dbReference type="AlphaFoldDB" id="A0A4S3MA18"/>
<organism evidence="2 3">
    <name type="scientific">Thalassobius vesicularis</name>
    <dbReference type="NCBI Taxonomy" id="1294297"/>
    <lineage>
        <taxon>Bacteria</taxon>
        <taxon>Pseudomonadati</taxon>
        <taxon>Pseudomonadota</taxon>
        <taxon>Alphaproteobacteria</taxon>
        <taxon>Rhodobacterales</taxon>
        <taxon>Roseobacteraceae</taxon>
        <taxon>Thalassovita</taxon>
    </lineage>
</organism>
<name>A0A4S3MA18_9RHOB</name>
<dbReference type="SUPFAM" id="SSF56935">
    <property type="entry name" value="Porins"/>
    <property type="match status" value="1"/>
</dbReference>
<evidence type="ECO:0000313" key="2">
    <source>
        <dbReference type="EMBL" id="THD74920.1"/>
    </source>
</evidence>
<protein>
    <recommendedName>
        <fullName evidence="4">Porin</fullName>
    </recommendedName>
</protein>
<reference evidence="2 3" key="1">
    <citation type="submission" date="2019-04" db="EMBL/GenBank/DDBJ databases">
        <title>Draft genome sequence of Youngimonas vesicularis.</title>
        <authorList>
            <person name="Hameed A."/>
        </authorList>
    </citation>
    <scope>NUCLEOTIDE SEQUENCE [LARGE SCALE GENOMIC DNA]</scope>
    <source>
        <strain evidence="2 3">CC-AMW-E</strain>
    </source>
</reference>
<feature type="signal peptide" evidence="1">
    <location>
        <begin position="1"/>
        <end position="21"/>
    </location>
</feature>
<keyword evidence="1" id="KW-0732">Signal</keyword>
<dbReference type="OrthoDB" id="7868622at2"/>
<sequence>MTRTIRLLALCTALSPVPALAQDMLSAELELGLSTNLDSSVNFKRVEGSFMTHFSGRTNLQLDFGMSKYEADGSTSPFMALHVFYAVTPSTDIGMFLSGEDRLGTSYTLWGAEFAHTAGALEIQGYAGFQDPVSAGGLNGNIYGLDLAYALGASQTWSLLFGAHMADLDGGTSRDTAYLGVARKFANGMTLEARAAQHDTGDAVLSIAAHFQLGDGVRFNRRDFFQNFPDY</sequence>
<evidence type="ECO:0008006" key="4">
    <source>
        <dbReference type="Google" id="ProtNLM"/>
    </source>
</evidence>
<evidence type="ECO:0000256" key="1">
    <source>
        <dbReference type="SAM" id="SignalP"/>
    </source>
</evidence>
<evidence type="ECO:0000313" key="3">
    <source>
        <dbReference type="Proteomes" id="UP000306113"/>
    </source>
</evidence>